<name>A0A174D8T0_9FIRM</name>
<feature type="binding site" evidence="11">
    <location>
        <position position="365"/>
    </location>
    <ligand>
        <name>(2R)-2-phosphoglycerate</name>
        <dbReference type="ChEBI" id="CHEBI:58289"/>
    </ligand>
</feature>
<evidence type="ECO:0000256" key="11">
    <source>
        <dbReference type="HAMAP-Rule" id="MF_00318"/>
    </source>
</evidence>
<dbReference type="GO" id="GO:0005576">
    <property type="term" value="C:extracellular region"/>
    <property type="evidence" value="ECO:0007669"/>
    <property type="project" value="UniProtKB-SubCell"/>
</dbReference>
<dbReference type="PRINTS" id="PR00148">
    <property type="entry name" value="ENOLASE"/>
</dbReference>
<evidence type="ECO:0000256" key="2">
    <source>
        <dbReference type="ARBA" id="ARBA00009604"/>
    </source>
</evidence>
<keyword evidence="8 11" id="KW-0324">Glycolysis</keyword>
<feature type="binding site" evidence="11">
    <location>
        <position position="387"/>
    </location>
    <ligand>
        <name>(2R)-2-phosphoglycerate</name>
        <dbReference type="ChEBI" id="CHEBI:58289"/>
    </ligand>
</feature>
<feature type="binding site" evidence="11 12">
    <location>
        <position position="285"/>
    </location>
    <ligand>
        <name>Mg(2+)</name>
        <dbReference type="ChEBI" id="CHEBI:18420"/>
    </ligand>
</feature>
<keyword evidence="11" id="KW-0963">Cytoplasm</keyword>
<evidence type="ECO:0000256" key="1">
    <source>
        <dbReference type="ARBA" id="ARBA00005031"/>
    </source>
</evidence>
<evidence type="ECO:0000313" key="16">
    <source>
        <dbReference type="Proteomes" id="UP000095544"/>
    </source>
</evidence>
<dbReference type="GO" id="GO:0004634">
    <property type="term" value="F:phosphopyruvate hydratase activity"/>
    <property type="evidence" value="ECO:0007669"/>
    <property type="project" value="UniProtKB-UniRule"/>
</dbReference>
<accession>A0A174D8T0</accession>
<dbReference type="GO" id="GO:0009986">
    <property type="term" value="C:cell surface"/>
    <property type="evidence" value="ECO:0007669"/>
    <property type="project" value="UniProtKB-SubCell"/>
</dbReference>
<dbReference type="Proteomes" id="UP000095544">
    <property type="component" value="Unassembled WGS sequence"/>
</dbReference>
<organism evidence="15 16">
    <name type="scientific">Faecalicatena contorta</name>
    <dbReference type="NCBI Taxonomy" id="39482"/>
    <lineage>
        <taxon>Bacteria</taxon>
        <taxon>Bacillati</taxon>
        <taxon>Bacillota</taxon>
        <taxon>Clostridia</taxon>
        <taxon>Lachnospirales</taxon>
        <taxon>Lachnospiraceae</taxon>
        <taxon>Faecalicatena</taxon>
    </lineage>
</organism>
<gene>
    <name evidence="15" type="primary">eno_1</name>
    <name evidence="11" type="synonym">eno</name>
    <name evidence="15" type="ORF">ERS852491_01601</name>
</gene>
<feature type="binding site" evidence="11">
    <location>
        <position position="336"/>
    </location>
    <ligand>
        <name>(2R)-2-phosphoglycerate</name>
        <dbReference type="ChEBI" id="CHEBI:58289"/>
    </ligand>
</feature>
<evidence type="ECO:0000259" key="14">
    <source>
        <dbReference type="SMART" id="SM01193"/>
    </source>
</evidence>
<feature type="binding site" evidence="11 12">
    <location>
        <position position="242"/>
    </location>
    <ligand>
        <name>Mg(2+)</name>
        <dbReference type="ChEBI" id="CHEBI:18420"/>
    </ligand>
</feature>
<keyword evidence="7 11" id="KW-0460">Magnesium</keyword>
<dbReference type="PIRSF" id="PIRSF001400">
    <property type="entry name" value="Enolase"/>
    <property type="match status" value="1"/>
</dbReference>
<evidence type="ECO:0000313" key="15">
    <source>
        <dbReference type="EMBL" id="CUO22041.1"/>
    </source>
</evidence>
<comment type="cofactor">
    <cofactor evidence="12">
        <name>Mg(2+)</name>
        <dbReference type="ChEBI" id="CHEBI:18420"/>
    </cofactor>
    <text evidence="12">Mg(2+) is required for catalysis and for stabilizing the dimer.</text>
</comment>
<evidence type="ECO:0000256" key="10">
    <source>
        <dbReference type="ARBA" id="ARBA00048951"/>
    </source>
</evidence>
<feature type="binding site" evidence="11 12">
    <location>
        <position position="311"/>
    </location>
    <ligand>
        <name>Mg(2+)</name>
        <dbReference type="ChEBI" id="CHEBI:18420"/>
    </ligand>
</feature>
<feature type="active site" description="Proton acceptor" evidence="11">
    <location>
        <position position="336"/>
    </location>
</feature>
<dbReference type="SUPFAM" id="SSF54826">
    <property type="entry name" value="Enolase N-terminal domain-like"/>
    <property type="match status" value="1"/>
</dbReference>
<dbReference type="InterPro" id="IPR036849">
    <property type="entry name" value="Enolase-like_C_sf"/>
</dbReference>
<dbReference type="Pfam" id="PF03952">
    <property type="entry name" value="Enolase_N"/>
    <property type="match status" value="1"/>
</dbReference>
<dbReference type="GO" id="GO:0000015">
    <property type="term" value="C:phosphopyruvate hydratase complex"/>
    <property type="evidence" value="ECO:0007669"/>
    <property type="project" value="InterPro"/>
</dbReference>
<dbReference type="InterPro" id="IPR020810">
    <property type="entry name" value="Enolase_C"/>
</dbReference>
<dbReference type="SMART" id="SM01193">
    <property type="entry name" value="Enolase_N"/>
    <property type="match status" value="1"/>
</dbReference>
<dbReference type="RefSeq" id="WP_050641354.1">
    <property type="nucleotide sequence ID" value="NZ_CABKUE010000009.1"/>
</dbReference>
<dbReference type="GO" id="GO:0000287">
    <property type="term" value="F:magnesium ion binding"/>
    <property type="evidence" value="ECO:0007669"/>
    <property type="project" value="UniProtKB-UniRule"/>
</dbReference>
<dbReference type="PANTHER" id="PTHR11902:SF1">
    <property type="entry name" value="ENOLASE"/>
    <property type="match status" value="1"/>
</dbReference>
<evidence type="ECO:0000256" key="7">
    <source>
        <dbReference type="ARBA" id="ARBA00022842"/>
    </source>
</evidence>
<evidence type="ECO:0000256" key="9">
    <source>
        <dbReference type="ARBA" id="ARBA00023239"/>
    </source>
</evidence>
<dbReference type="OrthoDB" id="2059543at2"/>
<dbReference type="SUPFAM" id="SSF51604">
    <property type="entry name" value="Enolase C-terminal domain-like"/>
    <property type="match status" value="1"/>
</dbReference>
<dbReference type="AlphaFoldDB" id="A0A174D8T0"/>
<evidence type="ECO:0000256" key="4">
    <source>
        <dbReference type="ARBA" id="ARBA00017068"/>
    </source>
</evidence>
<reference evidence="15 16" key="1">
    <citation type="submission" date="2015-09" db="EMBL/GenBank/DDBJ databases">
        <authorList>
            <consortium name="Pathogen Informatics"/>
        </authorList>
    </citation>
    <scope>NUCLEOTIDE SEQUENCE [LARGE SCALE GENOMIC DNA]</scope>
    <source>
        <strain evidence="15 16">2789STDY5834876</strain>
    </source>
</reference>
<dbReference type="InterPro" id="IPR020811">
    <property type="entry name" value="Enolase_N"/>
</dbReference>
<comment type="pathway">
    <text evidence="1 11">Carbohydrate degradation; glycolysis; pyruvate from D-glyceraldehyde 3-phosphate: step 4/5.</text>
</comment>
<dbReference type="EC" id="4.2.1.11" evidence="3 11"/>
<dbReference type="Gene3D" id="3.20.20.120">
    <property type="entry name" value="Enolase-like C-terminal domain"/>
    <property type="match status" value="1"/>
</dbReference>
<dbReference type="PANTHER" id="PTHR11902">
    <property type="entry name" value="ENOLASE"/>
    <property type="match status" value="1"/>
</dbReference>
<keyword evidence="9 11" id="KW-0456">Lyase</keyword>
<dbReference type="Pfam" id="PF00113">
    <property type="entry name" value="Enolase_C"/>
    <property type="match status" value="1"/>
</dbReference>
<evidence type="ECO:0000259" key="13">
    <source>
        <dbReference type="SMART" id="SM01192"/>
    </source>
</evidence>
<dbReference type="SMART" id="SM01192">
    <property type="entry name" value="Enolase_C"/>
    <property type="match status" value="1"/>
</dbReference>
<proteinExistence type="inferred from homology"/>
<evidence type="ECO:0000256" key="12">
    <source>
        <dbReference type="PIRSR" id="PIRSR001400-3"/>
    </source>
</evidence>
<protein>
    <recommendedName>
        <fullName evidence="4 11">Enolase</fullName>
        <ecNumber evidence="3 11">4.2.1.11</ecNumber>
    </recommendedName>
    <alternativeName>
        <fullName evidence="11">2-phospho-D-glycerate hydro-lyase</fullName>
    </alternativeName>
    <alternativeName>
        <fullName evidence="11">2-phosphoglycerate dehydratase</fullName>
    </alternativeName>
</protein>
<comment type="catalytic activity">
    <reaction evidence="10">
        <text>(2R)-2-phosphoglycerate = phosphoenolpyruvate + H2O</text>
        <dbReference type="Rhea" id="RHEA:10164"/>
        <dbReference type="ChEBI" id="CHEBI:15377"/>
        <dbReference type="ChEBI" id="CHEBI:58289"/>
        <dbReference type="ChEBI" id="CHEBI:58702"/>
        <dbReference type="EC" id="4.2.1.11"/>
    </reaction>
    <physiologicalReaction direction="left-to-right" evidence="10">
        <dbReference type="Rhea" id="RHEA:10165"/>
    </physiologicalReaction>
</comment>
<evidence type="ECO:0000256" key="8">
    <source>
        <dbReference type="ARBA" id="ARBA00023152"/>
    </source>
</evidence>
<dbReference type="InterPro" id="IPR029017">
    <property type="entry name" value="Enolase-like_N"/>
</dbReference>
<dbReference type="EMBL" id="CYZU01000011">
    <property type="protein sequence ID" value="CUO22041.1"/>
    <property type="molecule type" value="Genomic_DNA"/>
</dbReference>
<comment type="cofactor">
    <cofactor evidence="11">
        <name>Mg(2+)</name>
        <dbReference type="ChEBI" id="CHEBI:18420"/>
    </cofactor>
    <text evidence="11">Binds a second Mg(2+) ion via substrate during catalysis.</text>
</comment>
<sequence>MNSNIKSIHARQIVDCKCRPMVEVDVVTEDGCLGRGCAPTGSSVGMSESYVLRDNNPDEYHGLSVHKAVDNVNNLIAPALCGMDVTRQKEIDQIMIDLDGTPEKKSLGGNAIYSTSIAVFRAAAEASRQTLYQYIAGDTIQTVPVPSFNVINGGHYADLTQPFNEFIIMPYGASDIYEAVEMGINTFQELEKVIERYLGHKPVVAPSYGYASPSADPEVNLNLISEAVEKCGYTGKIGFAFDCASSEMYDRKNNTYLLKGERVTAETLIDYVKMLTQKFNFVFIEDLLDEEDWESYPKAHKEITRTNIIGDDFIVTNLDRLKRAYELNALDGFILKPNQVGTITEAMNAYNFAKEHGLLAIPSGRAGGVIGDVVMDFAVGLQVGFIKNGAPRSGERIDKLNFLMRACDLNPGCQLADISSLLKF</sequence>
<comment type="function">
    <text evidence="11">Catalyzes the reversible conversion of 2-phosphoglycerate (2-PG) into phosphoenolpyruvate (PEP). It is essential for the degradation of carbohydrates via glycolysis.</text>
</comment>
<feature type="domain" description="Enolase C-terminal TIM barrel" evidence="13">
    <location>
        <begin position="140"/>
        <end position="423"/>
    </location>
</feature>
<comment type="subcellular location">
    <subcellularLocation>
        <location evidence="11">Cytoplasm</location>
    </subcellularLocation>
    <subcellularLocation>
        <location evidence="11">Secreted</location>
    </subcellularLocation>
    <subcellularLocation>
        <location evidence="11">Cell surface</location>
    </subcellularLocation>
    <text evidence="11">Fractions of enolase are present in both the cytoplasm and on the cell surface.</text>
</comment>
<evidence type="ECO:0000256" key="3">
    <source>
        <dbReference type="ARBA" id="ARBA00012058"/>
    </source>
</evidence>
<dbReference type="InterPro" id="IPR000941">
    <property type="entry name" value="Enolase"/>
</dbReference>
<keyword evidence="6 11" id="KW-0479">Metal-binding</keyword>
<comment type="similarity">
    <text evidence="2 11">Belongs to the enolase family.</text>
</comment>
<comment type="caution">
    <text evidence="11">Lacks conserved residue(s) required for the propagation of feature annotation.</text>
</comment>
<dbReference type="STRING" id="39482.ERS852491_01601"/>
<feature type="domain" description="Enolase N-terminal" evidence="14">
    <location>
        <begin position="5"/>
        <end position="135"/>
    </location>
</feature>
<evidence type="ECO:0000256" key="6">
    <source>
        <dbReference type="ARBA" id="ARBA00022723"/>
    </source>
</evidence>
<keyword evidence="5 11" id="KW-0964">Secreted</keyword>
<dbReference type="SFLD" id="SFLDS00001">
    <property type="entry name" value="Enolase"/>
    <property type="match status" value="1"/>
</dbReference>
<dbReference type="HAMAP" id="MF_00318">
    <property type="entry name" value="Enolase"/>
    <property type="match status" value="1"/>
</dbReference>
<evidence type="ECO:0000256" key="5">
    <source>
        <dbReference type="ARBA" id="ARBA00022525"/>
    </source>
</evidence>
<dbReference type="UniPathway" id="UPA00109">
    <property type="reaction ID" value="UER00187"/>
</dbReference>
<dbReference type="Gene3D" id="3.30.390.10">
    <property type="entry name" value="Enolase-like, N-terminal domain"/>
    <property type="match status" value="1"/>
</dbReference>
<dbReference type="GO" id="GO:0006096">
    <property type="term" value="P:glycolytic process"/>
    <property type="evidence" value="ECO:0007669"/>
    <property type="project" value="UniProtKB-UniRule"/>
</dbReference>